<keyword evidence="3" id="KW-0378">Hydrolase</keyword>
<proteinExistence type="predicted"/>
<keyword evidence="2" id="KW-0677">Repeat</keyword>
<dbReference type="PANTHER" id="PTHR18896">
    <property type="entry name" value="PHOSPHOLIPASE D"/>
    <property type="match status" value="1"/>
</dbReference>
<gene>
    <name evidence="7" type="primary">clsA_1</name>
    <name evidence="7" type="ORF">PS718_02673</name>
</gene>
<reference evidence="7 8" key="1">
    <citation type="submission" date="2019-09" db="EMBL/GenBank/DDBJ databases">
        <authorList>
            <person name="Chandra G."/>
            <person name="Truman W A."/>
        </authorList>
    </citation>
    <scope>NUCLEOTIDE SEQUENCE [LARGE SCALE GENOMIC DNA]</scope>
    <source>
        <strain evidence="7">PS718</strain>
    </source>
</reference>
<feature type="region of interest" description="Disordered" evidence="5">
    <location>
        <begin position="548"/>
        <end position="579"/>
    </location>
</feature>
<evidence type="ECO:0000256" key="4">
    <source>
        <dbReference type="ARBA" id="ARBA00023098"/>
    </source>
</evidence>
<evidence type="ECO:0000259" key="6">
    <source>
        <dbReference type="PROSITE" id="PS50035"/>
    </source>
</evidence>
<name>A0A5E7D0J7_PSEFL</name>
<protein>
    <submittedName>
        <fullName evidence="7">Cardiolipin synthase A</fullName>
        <ecNumber evidence="7">2.7.8.-</ecNumber>
    </submittedName>
</protein>
<dbReference type="InterPro" id="IPR025202">
    <property type="entry name" value="PLD-like_dom"/>
</dbReference>
<evidence type="ECO:0000256" key="5">
    <source>
        <dbReference type="SAM" id="MobiDB-lite"/>
    </source>
</evidence>
<keyword evidence="7" id="KW-0808">Transferase</keyword>
<evidence type="ECO:0000313" key="7">
    <source>
        <dbReference type="EMBL" id="VVO01122.1"/>
    </source>
</evidence>
<dbReference type="PANTHER" id="PTHR18896:SF76">
    <property type="entry name" value="PHOSPHOLIPASE"/>
    <property type="match status" value="1"/>
</dbReference>
<dbReference type="EMBL" id="CABVHX010000009">
    <property type="protein sequence ID" value="VVO01122.1"/>
    <property type="molecule type" value="Genomic_DNA"/>
</dbReference>
<dbReference type="Pfam" id="PF13091">
    <property type="entry name" value="PLDc_2"/>
    <property type="match status" value="1"/>
</dbReference>
<evidence type="ECO:0000256" key="2">
    <source>
        <dbReference type="ARBA" id="ARBA00022737"/>
    </source>
</evidence>
<dbReference type="SUPFAM" id="SSF56024">
    <property type="entry name" value="Phospholipase D/nuclease"/>
    <property type="match status" value="2"/>
</dbReference>
<dbReference type="GO" id="GO:0009395">
    <property type="term" value="P:phospholipid catabolic process"/>
    <property type="evidence" value="ECO:0007669"/>
    <property type="project" value="TreeGrafter"/>
</dbReference>
<organism evidence="7 8">
    <name type="scientific">Pseudomonas fluorescens</name>
    <dbReference type="NCBI Taxonomy" id="294"/>
    <lineage>
        <taxon>Bacteria</taxon>
        <taxon>Pseudomonadati</taxon>
        <taxon>Pseudomonadota</taxon>
        <taxon>Gammaproteobacteria</taxon>
        <taxon>Pseudomonadales</taxon>
        <taxon>Pseudomonadaceae</taxon>
        <taxon>Pseudomonas</taxon>
    </lineage>
</organism>
<evidence type="ECO:0000256" key="3">
    <source>
        <dbReference type="ARBA" id="ARBA00022801"/>
    </source>
</evidence>
<keyword evidence="4" id="KW-0443">Lipid metabolism</keyword>
<dbReference type="GO" id="GO:0004630">
    <property type="term" value="F:phospholipase D activity"/>
    <property type="evidence" value="ECO:0007669"/>
    <property type="project" value="UniProtKB-EC"/>
</dbReference>
<accession>A0A5E7D0J7</accession>
<evidence type="ECO:0000313" key="8">
    <source>
        <dbReference type="Proteomes" id="UP000325375"/>
    </source>
</evidence>
<dbReference type="RefSeq" id="WP_150603229.1">
    <property type="nucleotide sequence ID" value="NZ_CABVHX010000009.1"/>
</dbReference>
<dbReference type="InterPro" id="IPR015679">
    <property type="entry name" value="PLipase_D_fam"/>
</dbReference>
<dbReference type="Proteomes" id="UP000325375">
    <property type="component" value="Unassembled WGS sequence"/>
</dbReference>
<dbReference type="EC" id="2.7.8.-" evidence="7"/>
<sequence precursor="true">MTTDYSKEVIQLTPTEHKSTSLTMDWFARKALYPPRAGIKVTPLINGDKAFGAVYDAIEAATKSVEIISWGFDPAMRFKPGSDRIGELLDVRGRHGVKTRVLIWKNPVANFVENTIIGDGLTGSGGTAMGSGITKGSAGSSRTLEDRQKLEYRRTIHQHELTKLRAGEIPAYGTSGFRYDQRETELLAILLDIETELSGQGGYNKLKGSGAPKYSPQDQEYTREWFSRVHDGRMQNVEFRTRDFSTEIPLNAAIRGPQMSDEKGRVATLFRLMKGEAPDTNFAHMLLLTLFGSHHQKMVLVDYEDTANAVGFVMGHNMHRNYWDTSAHLYDDKAARRSPGFGPWQDLSMKVQGPALHDLNHNFSTAWDRETFWVKKWFADGLRDQRQAIKPDNFKAAGSTMAQICRTQPQEGAETSILELYHKALGNVRNYAYFENQYFRYPPFAKQLRELAAAYIAKGKDKDLYLFVVTNNPNDKGFSSTTYATLQELGQEQLMPQAQRTLVEEMLQKRSRLAYLNENLSPNPGVQRNQLKKIGWLENDITDLEKKGVTPELEQRLGGLKPTDIPELGKPKSGEEEDQKPYALKDIPGLKIAIATLTACTPEPGSTLAEGEQAFFRDIYVHSKLLVVDDVFSLLSSANINTRSLHTDSELGLAAPDAELAKRWREELWNLHVGESVNDDKGRCDGVVNFIEWNRVMDKNWENKNKNEPLIAHLTRFWDVETPYAKAID</sequence>
<dbReference type="SMART" id="SM00155">
    <property type="entry name" value="PLDc"/>
    <property type="match status" value="2"/>
</dbReference>
<dbReference type="Gene3D" id="3.30.870.10">
    <property type="entry name" value="Endonuclease Chain A"/>
    <property type="match status" value="2"/>
</dbReference>
<dbReference type="GO" id="GO:0016740">
    <property type="term" value="F:transferase activity"/>
    <property type="evidence" value="ECO:0007669"/>
    <property type="project" value="UniProtKB-KW"/>
</dbReference>
<dbReference type="AlphaFoldDB" id="A0A5E7D0J7"/>
<dbReference type="PROSITE" id="PS50035">
    <property type="entry name" value="PLD"/>
    <property type="match status" value="2"/>
</dbReference>
<dbReference type="InterPro" id="IPR001736">
    <property type="entry name" value="PLipase_D/transphosphatidylase"/>
</dbReference>
<evidence type="ECO:0000256" key="1">
    <source>
        <dbReference type="ARBA" id="ARBA00000798"/>
    </source>
</evidence>
<feature type="domain" description="PLD phosphodiesterase" evidence="6">
    <location>
        <begin position="617"/>
        <end position="644"/>
    </location>
</feature>
<feature type="domain" description="PLD phosphodiesterase" evidence="6">
    <location>
        <begin position="290"/>
        <end position="322"/>
    </location>
</feature>
<comment type="catalytic activity">
    <reaction evidence="1">
        <text>a 1,2-diacyl-sn-glycero-3-phosphocholine + H2O = a 1,2-diacyl-sn-glycero-3-phosphate + choline + H(+)</text>
        <dbReference type="Rhea" id="RHEA:14445"/>
        <dbReference type="ChEBI" id="CHEBI:15354"/>
        <dbReference type="ChEBI" id="CHEBI:15377"/>
        <dbReference type="ChEBI" id="CHEBI:15378"/>
        <dbReference type="ChEBI" id="CHEBI:57643"/>
        <dbReference type="ChEBI" id="CHEBI:58608"/>
        <dbReference type="EC" id="3.1.4.4"/>
    </reaction>
</comment>